<evidence type="ECO:0008006" key="3">
    <source>
        <dbReference type="Google" id="ProtNLM"/>
    </source>
</evidence>
<organism evidence="1 2">
    <name type="scientific">Fusobacterium nucleatum subsp. polymorphum</name>
    <name type="common">Fusobacterium polymorphum</name>
    <dbReference type="NCBI Taxonomy" id="76857"/>
    <lineage>
        <taxon>Bacteria</taxon>
        <taxon>Fusobacteriati</taxon>
        <taxon>Fusobacteriota</taxon>
        <taxon>Fusobacteriia</taxon>
        <taxon>Fusobacteriales</taxon>
        <taxon>Fusobacteriaceae</taxon>
        <taxon>Fusobacterium</taxon>
    </lineage>
</organism>
<accession>A0A2B7YHT5</accession>
<gene>
    <name evidence="1" type="ORF">RN96_10415</name>
</gene>
<dbReference type="RefSeq" id="WP_098703354.1">
    <property type="nucleotide sequence ID" value="NZ_NJGI01000005.1"/>
</dbReference>
<dbReference type="AlphaFoldDB" id="A0A2B7YHT5"/>
<comment type="caution">
    <text evidence="1">The sequence shown here is derived from an EMBL/GenBank/DDBJ whole genome shotgun (WGS) entry which is preliminary data.</text>
</comment>
<evidence type="ECO:0000313" key="2">
    <source>
        <dbReference type="Proteomes" id="UP000222862"/>
    </source>
</evidence>
<dbReference type="Proteomes" id="UP000222862">
    <property type="component" value="Unassembled WGS sequence"/>
</dbReference>
<evidence type="ECO:0000313" key="1">
    <source>
        <dbReference type="EMBL" id="PGH20583.1"/>
    </source>
</evidence>
<sequence>MTFKQAVEEIKKGNKIKHKSWDSLMVTEFSNNIVCLEDERSYYYPYDLEDFKKTFMKFKNGWVLVSDDEYKNFFIVGGSK</sequence>
<protein>
    <recommendedName>
        <fullName evidence="3">DUF2829 domain-containing protein</fullName>
    </recommendedName>
</protein>
<reference evidence="1 2" key="1">
    <citation type="submission" date="2017-06" db="EMBL/GenBank/DDBJ databases">
        <title>Genome sequencing of Fusobacterium nucleatum subsp. polymorphum KCOM 1232 (=ChDC F37).</title>
        <authorList>
            <person name="Kook J.-K."/>
            <person name="Park S.-N."/>
            <person name="Lim Y.K."/>
            <person name="Roh H."/>
        </authorList>
    </citation>
    <scope>NUCLEOTIDE SEQUENCE [LARGE SCALE GENOMIC DNA]</scope>
    <source>
        <strain evidence="2">KCOM 1232 ( ChDC F37)</strain>
    </source>
</reference>
<proteinExistence type="predicted"/>
<name>A0A2B7YHT5_FUSNP</name>
<dbReference type="EMBL" id="NJGI01000005">
    <property type="protein sequence ID" value="PGH20583.1"/>
    <property type="molecule type" value="Genomic_DNA"/>
</dbReference>